<dbReference type="SUPFAM" id="SSF48452">
    <property type="entry name" value="TPR-like"/>
    <property type="match status" value="2"/>
</dbReference>
<dbReference type="GO" id="GO:0052621">
    <property type="term" value="F:diguanylate cyclase activity"/>
    <property type="evidence" value="ECO:0007669"/>
    <property type="project" value="UniProtKB-EC"/>
</dbReference>
<dbReference type="Proteomes" id="UP001177769">
    <property type="component" value="Chromosome"/>
</dbReference>
<organism evidence="5 6">
    <name type="scientific">Paucibacter sediminis</name>
    <dbReference type="NCBI Taxonomy" id="3019553"/>
    <lineage>
        <taxon>Bacteria</taxon>
        <taxon>Pseudomonadati</taxon>
        <taxon>Pseudomonadota</taxon>
        <taxon>Betaproteobacteria</taxon>
        <taxon>Burkholderiales</taxon>
        <taxon>Sphaerotilaceae</taxon>
        <taxon>Roseateles</taxon>
    </lineage>
</organism>
<feature type="coiled-coil region" evidence="3">
    <location>
        <begin position="342"/>
        <end position="376"/>
    </location>
</feature>
<dbReference type="NCBIfam" id="TIGR00254">
    <property type="entry name" value="GGDEF"/>
    <property type="match status" value="1"/>
</dbReference>
<dbReference type="SMART" id="SM00028">
    <property type="entry name" value="TPR"/>
    <property type="match status" value="4"/>
</dbReference>
<dbReference type="AlphaFoldDB" id="A0AA95NDI2"/>
<dbReference type="SMART" id="SM00267">
    <property type="entry name" value="GGDEF"/>
    <property type="match status" value="1"/>
</dbReference>
<keyword evidence="6" id="KW-1185">Reference proteome</keyword>
<dbReference type="InterPro" id="IPR050469">
    <property type="entry name" value="Diguanylate_Cyclase"/>
</dbReference>
<feature type="domain" description="GGDEF" evidence="4">
    <location>
        <begin position="414"/>
        <end position="546"/>
    </location>
</feature>
<dbReference type="Gene3D" id="3.30.70.270">
    <property type="match status" value="1"/>
</dbReference>
<dbReference type="GO" id="GO:0043709">
    <property type="term" value="P:cell adhesion involved in single-species biofilm formation"/>
    <property type="evidence" value="ECO:0007669"/>
    <property type="project" value="TreeGrafter"/>
</dbReference>
<dbReference type="PROSITE" id="PS50887">
    <property type="entry name" value="GGDEF"/>
    <property type="match status" value="1"/>
</dbReference>
<dbReference type="InterPro" id="IPR043128">
    <property type="entry name" value="Rev_trsase/Diguanyl_cyclase"/>
</dbReference>
<dbReference type="InterPro" id="IPR029787">
    <property type="entry name" value="Nucleotide_cyclase"/>
</dbReference>
<accession>A0AA95NDI2</accession>
<dbReference type="PANTHER" id="PTHR45138:SF9">
    <property type="entry name" value="DIGUANYLATE CYCLASE DGCM-RELATED"/>
    <property type="match status" value="1"/>
</dbReference>
<dbReference type="KEGG" id="pais:PFX98_14335"/>
<reference evidence="5" key="1">
    <citation type="submission" date="2023-01" db="EMBL/GenBank/DDBJ databases">
        <title>Whole genome sequence of Paucibacter sp. S2-9 isolated from pond sediment.</title>
        <authorList>
            <person name="Jung J.Y."/>
        </authorList>
    </citation>
    <scope>NUCLEOTIDE SEQUENCE</scope>
    <source>
        <strain evidence="5">S2-9</strain>
    </source>
</reference>
<dbReference type="SUPFAM" id="SSF55073">
    <property type="entry name" value="Nucleotide cyclase"/>
    <property type="match status" value="1"/>
</dbReference>
<evidence type="ECO:0000313" key="5">
    <source>
        <dbReference type="EMBL" id="WIT10113.1"/>
    </source>
</evidence>
<proteinExistence type="predicted"/>
<dbReference type="FunFam" id="3.30.70.270:FF:000001">
    <property type="entry name" value="Diguanylate cyclase domain protein"/>
    <property type="match status" value="1"/>
</dbReference>
<dbReference type="CDD" id="cd01949">
    <property type="entry name" value="GGDEF"/>
    <property type="match status" value="1"/>
</dbReference>
<comment type="catalytic activity">
    <reaction evidence="2">
        <text>2 GTP = 3',3'-c-di-GMP + 2 diphosphate</text>
        <dbReference type="Rhea" id="RHEA:24898"/>
        <dbReference type="ChEBI" id="CHEBI:33019"/>
        <dbReference type="ChEBI" id="CHEBI:37565"/>
        <dbReference type="ChEBI" id="CHEBI:58805"/>
        <dbReference type="EC" id="2.7.7.65"/>
    </reaction>
</comment>
<dbReference type="Gene3D" id="1.25.40.10">
    <property type="entry name" value="Tetratricopeptide repeat domain"/>
    <property type="match status" value="2"/>
</dbReference>
<keyword evidence="3" id="KW-0175">Coiled coil</keyword>
<sequence length="559" mass="61065">MATADAMMAAGQHAQAVALLEDLLAELAPEHPRLRGQLLNRLAVNYPRLGQSQQGLRAAHAAVQLFERLPSGLAGLATAHCALSFCYAMLRMGQEALQAGLRALHSAREAGNSELEAWALNRIGLAYEALGDLQQAQTSTTQSLEIAQRQELAELHFAAINNLCCFASLAEHEALLEHQDARAQGHALRALQLTEQACQLARASGNVHWRAAALANRVDALLSGSELDTAAALIDEYLPLAQEHRFAWLVLHAQLQRARLLQLGDQAGRAIAILRSLLAADLDRMPPKLKRRAVHMLVGLHKQRGEYYEALQCLEQLAELDRRWARDKLALHSKALLIREEVAQAQARADVASRDAERERERAERLLHEHEALSSQAAELGRIAVEDVLTGLFNRRHADQALPVLSQRAISQGQPLSLAMLDLDHFKQINDRYGHAMGDQVLRAVAQHLRTSVRSADLMARIGGEEFVVALLGAPLAKAREICERIRSAIAGHDWEALAPELKVSVSIGLACAQTAEEHGRLLERADQALYAAKHAGRNQVRVSLADAGTAGREVPTAA</sequence>
<dbReference type="Pfam" id="PF00990">
    <property type="entry name" value="GGDEF"/>
    <property type="match status" value="1"/>
</dbReference>
<dbReference type="PANTHER" id="PTHR45138">
    <property type="entry name" value="REGULATORY COMPONENTS OF SENSORY TRANSDUCTION SYSTEM"/>
    <property type="match status" value="1"/>
</dbReference>
<dbReference type="InterPro" id="IPR019734">
    <property type="entry name" value="TPR_rpt"/>
</dbReference>
<name>A0AA95NDI2_9BURK</name>
<dbReference type="RefSeq" id="WP_285231182.1">
    <property type="nucleotide sequence ID" value="NZ_CP116346.1"/>
</dbReference>
<protein>
    <recommendedName>
        <fullName evidence="1">diguanylate cyclase</fullName>
        <ecNumber evidence="1">2.7.7.65</ecNumber>
    </recommendedName>
</protein>
<evidence type="ECO:0000313" key="6">
    <source>
        <dbReference type="Proteomes" id="UP001177769"/>
    </source>
</evidence>
<gene>
    <name evidence="5" type="ORF">PFX98_14335</name>
</gene>
<dbReference type="GO" id="GO:0005886">
    <property type="term" value="C:plasma membrane"/>
    <property type="evidence" value="ECO:0007669"/>
    <property type="project" value="TreeGrafter"/>
</dbReference>
<dbReference type="InterPro" id="IPR011990">
    <property type="entry name" value="TPR-like_helical_dom_sf"/>
</dbReference>
<evidence type="ECO:0000256" key="3">
    <source>
        <dbReference type="SAM" id="Coils"/>
    </source>
</evidence>
<evidence type="ECO:0000259" key="4">
    <source>
        <dbReference type="PROSITE" id="PS50887"/>
    </source>
</evidence>
<evidence type="ECO:0000256" key="2">
    <source>
        <dbReference type="ARBA" id="ARBA00034247"/>
    </source>
</evidence>
<dbReference type="EMBL" id="CP116346">
    <property type="protein sequence ID" value="WIT10113.1"/>
    <property type="molecule type" value="Genomic_DNA"/>
</dbReference>
<dbReference type="InterPro" id="IPR000160">
    <property type="entry name" value="GGDEF_dom"/>
</dbReference>
<evidence type="ECO:0000256" key="1">
    <source>
        <dbReference type="ARBA" id="ARBA00012528"/>
    </source>
</evidence>
<dbReference type="EC" id="2.7.7.65" evidence="1"/>
<dbReference type="GO" id="GO:1902201">
    <property type="term" value="P:negative regulation of bacterial-type flagellum-dependent cell motility"/>
    <property type="evidence" value="ECO:0007669"/>
    <property type="project" value="TreeGrafter"/>
</dbReference>